<dbReference type="Pfam" id="PF00329">
    <property type="entry name" value="Complex1_30kDa"/>
    <property type="match status" value="1"/>
</dbReference>
<dbReference type="InterPro" id="IPR001268">
    <property type="entry name" value="NADH_UbQ_OxRdtase_30kDa_su"/>
</dbReference>
<dbReference type="AlphaFoldDB" id="A0A560BBY7"/>
<dbReference type="RefSeq" id="WP_145675451.1">
    <property type="nucleotide sequence ID" value="NZ_VITF01000004.1"/>
</dbReference>
<reference evidence="2 3" key="1">
    <citation type="submission" date="2019-06" db="EMBL/GenBank/DDBJ databases">
        <title>Genomic Encyclopedia of Type Strains, Phase IV (KMG-V): Genome sequencing to study the core and pangenomes of soil and plant-associated prokaryotes.</title>
        <authorList>
            <person name="Whitman W."/>
        </authorList>
    </citation>
    <scope>NUCLEOTIDE SEQUENCE [LARGE SCALE GENOMIC DNA]</scope>
    <source>
        <strain evidence="2 3">BR 11796</strain>
    </source>
</reference>
<dbReference type="SUPFAM" id="SSF143243">
    <property type="entry name" value="Nqo5-like"/>
    <property type="match status" value="1"/>
</dbReference>
<organism evidence="2 3">
    <name type="scientific">Azospirillum brasilense</name>
    <dbReference type="NCBI Taxonomy" id="192"/>
    <lineage>
        <taxon>Bacteria</taxon>
        <taxon>Pseudomonadati</taxon>
        <taxon>Pseudomonadota</taxon>
        <taxon>Alphaproteobacteria</taxon>
        <taxon>Rhodospirillales</taxon>
        <taxon>Azospirillaceae</taxon>
        <taxon>Azospirillum</taxon>
    </lineage>
</organism>
<gene>
    <name evidence="2" type="ORF">FBZ82_104212</name>
</gene>
<proteinExistence type="predicted"/>
<dbReference type="Proteomes" id="UP000316083">
    <property type="component" value="Unassembled WGS sequence"/>
</dbReference>
<evidence type="ECO:0000259" key="1">
    <source>
        <dbReference type="Pfam" id="PF00329"/>
    </source>
</evidence>
<comment type="caution">
    <text evidence="2">The sequence shown here is derived from an EMBL/GenBank/DDBJ whole genome shotgun (WGS) entry which is preliminary data.</text>
</comment>
<evidence type="ECO:0000313" key="2">
    <source>
        <dbReference type="EMBL" id="TWA70052.1"/>
    </source>
</evidence>
<dbReference type="EMBL" id="VITF01000004">
    <property type="protein sequence ID" value="TWA70052.1"/>
    <property type="molecule type" value="Genomic_DNA"/>
</dbReference>
<accession>A0A560BBY7</accession>
<feature type="domain" description="NADH:ubiquinone oxidoreductase 30kDa subunit" evidence="1">
    <location>
        <begin position="39"/>
        <end position="136"/>
    </location>
</feature>
<name>A0A560BBY7_AZOBR</name>
<sequence length="171" mass="19236">MKAELGNFIGRLQPGWVVECSTDRYGVTVGWCVLETADDLLPFGAAVKEAGGRLSTITAYQPKDPDAAVREIAYHFDMDGDTLTATVRLPRRGAEIDSLTPLFRNADWNEREFMELYDIRVRNHPDPRRLFVDATVDSAILDRLIPFSAMVNSASTKTLWERIMVKTGDKQ</sequence>
<dbReference type="GO" id="GO:0008137">
    <property type="term" value="F:NADH dehydrogenase (ubiquinone) activity"/>
    <property type="evidence" value="ECO:0007669"/>
    <property type="project" value="InterPro"/>
</dbReference>
<dbReference type="InterPro" id="IPR037232">
    <property type="entry name" value="NADH_quin_OxRdtase_su_C/D-like"/>
</dbReference>
<dbReference type="Gene3D" id="3.30.460.80">
    <property type="entry name" value="NADH:ubiquinone oxidoreductase, 30kDa subunit"/>
    <property type="match status" value="1"/>
</dbReference>
<evidence type="ECO:0000313" key="3">
    <source>
        <dbReference type="Proteomes" id="UP000316083"/>
    </source>
</evidence>
<protein>
    <submittedName>
        <fullName evidence="2">NADH dehydrogenase subunit C</fullName>
    </submittedName>
</protein>